<dbReference type="EMBL" id="CAKKNE010000004">
    <property type="protein sequence ID" value="CAH0374830.1"/>
    <property type="molecule type" value="Genomic_DNA"/>
</dbReference>
<evidence type="ECO:0000256" key="1">
    <source>
        <dbReference type="SAM" id="MobiDB-lite"/>
    </source>
</evidence>
<dbReference type="AlphaFoldDB" id="A0A8J2X1H9"/>
<dbReference type="Proteomes" id="UP000789595">
    <property type="component" value="Unassembled WGS sequence"/>
</dbReference>
<evidence type="ECO:0000256" key="2">
    <source>
        <dbReference type="SAM" id="SignalP"/>
    </source>
</evidence>
<protein>
    <recommendedName>
        <fullName evidence="5">Sulfotransferase domain-containing protein</fullName>
    </recommendedName>
</protein>
<feature type="chain" id="PRO_5035308865" description="Sulfotransferase domain-containing protein" evidence="2">
    <location>
        <begin position="28"/>
        <end position="394"/>
    </location>
</feature>
<comment type="caution">
    <text evidence="3">The sequence shown here is derived from an EMBL/GenBank/DDBJ whole genome shotgun (WGS) entry which is preliminary data.</text>
</comment>
<keyword evidence="2" id="KW-0732">Signal</keyword>
<gene>
    <name evidence="3" type="ORF">PECAL_4P21350</name>
</gene>
<evidence type="ECO:0000313" key="4">
    <source>
        <dbReference type="Proteomes" id="UP000789595"/>
    </source>
</evidence>
<dbReference type="OrthoDB" id="10598579at2759"/>
<dbReference type="InterPro" id="IPR027417">
    <property type="entry name" value="P-loop_NTPase"/>
</dbReference>
<organism evidence="3 4">
    <name type="scientific">Pelagomonas calceolata</name>
    <dbReference type="NCBI Taxonomy" id="35677"/>
    <lineage>
        <taxon>Eukaryota</taxon>
        <taxon>Sar</taxon>
        <taxon>Stramenopiles</taxon>
        <taxon>Ochrophyta</taxon>
        <taxon>Pelagophyceae</taxon>
        <taxon>Pelagomonadales</taxon>
        <taxon>Pelagomonadaceae</taxon>
        <taxon>Pelagomonas</taxon>
    </lineage>
</organism>
<evidence type="ECO:0000313" key="3">
    <source>
        <dbReference type="EMBL" id="CAH0374830.1"/>
    </source>
</evidence>
<evidence type="ECO:0008006" key="5">
    <source>
        <dbReference type="Google" id="ProtNLM"/>
    </source>
</evidence>
<feature type="region of interest" description="Disordered" evidence="1">
    <location>
        <begin position="322"/>
        <end position="344"/>
    </location>
</feature>
<feature type="signal peptide" evidence="2">
    <location>
        <begin position="1"/>
        <end position="27"/>
    </location>
</feature>
<name>A0A8J2X1H9_9STRA</name>
<dbReference type="Gene3D" id="3.40.50.300">
    <property type="entry name" value="P-loop containing nucleotide triphosphate hydrolases"/>
    <property type="match status" value="1"/>
</dbReference>
<keyword evidence="4" id="KW-1185">Reference proteome</keyword>
<sequence>MTLPLMTRPNYLLTLCAAAASSATSLAATGLASNRTAPQRRQLRKTAGEHMDGVKAWVRQKANNDAPGLVAEIRELRATAGDCDFDVKKCKHQNNGLPCAPLREGCKRPCGAFSVKLYGAAGATIREGVLMHLWGSSEAPAGGAGRFAPKDNKWRTSQHEGSTLADPRWLSSARHYAKRNAWFVTVLRDPVQRVWSRYWYDKGGSISEEKWLDGNKCGGGGRGVGNRCLSNYYVRTFRGYSSADTFGPGYSNGVPEGDLAKARDVLAGVFDDVLISEWLSHPGTLERLGEKLCFTPTMRKFPRAKRQNKKATTDEILSPSFLAKRAPGGKSDKKPADWQPSAGSQERVRYMNGLDVDLYAWAAARELERLKATAAAASEGLPVPGETWAGVEDF</sequence>
<proteinExistence type="predicted"/>
<accession>A0A8J2X1H9</accession>
<reference evidence="3" key="1">
    <citation type="submission" date="2021-11" db="EMBL/GenBank/DDBJ databases">
        <authorList>
            <consortium name="Genoscope - CEA"/>
            <person name="William W."/>
        </authorList>
    </citation>
    <scope>NUCLEOTIDE SEQUENCE</scope>
</reference>